<sequence length="319" mass="35483">MKTSIATVSISGNLPEKLDAIARAGFDGVEIFENDFLSFDGSPADVGRIVRDHGLEITMFQPFRDFEGMPEPHRGRTFDRAERKFDAMQELGTDLLLVCSNISPVALGGIDRAAEDFRELGDRAARRGLKVGYEALAWGRHVNDHRDAWEIVRQADHPNIGLILDSFHTLSRKIEIDSIRAIPKDKIFIVQLADAPLIDMDLLYWSRHFRNMPGEGDLPVVDFMAAVAATGYNDYVSLEIFNDQFRGGSPKAIAVDGHRSLLNLGDRVRRRQDGASLEVKTMPDRAVVKGIAFVEFSADEDEANDLSARSRSLRSGSKP</sequence>
<dbReference type="InterPro" id="IPR036237">
    <property type="entry name" value="Xyl_isomerase-like_sf"/>
</dbReference>
<dbReference type="Gene3D" id="3.20.20.150">
    <property type="entry name" value="Divalent-metal-dependent TIM barrel enzymes"/>
    <property type="match status" value="1"/>
</dbReference>
<evidence type="ECO:0000313" key="2">
    <source>
        <dbReference type="EMBL" id="KJF70049.1"/>
    </source>
</evidence>
<dbReference type="RefSeq" id="WP_045024885.1">
    <property type="nucleotide sequence ID" value="NZ_JWIT01000051.1"/>
</dbReference>
<dbReference type="PANTHER" id="PTHR12110:SF21">
    <property type="entry name" value="XYLOSE ISOMERASE-LIKE TIM BARREL DOMAIN-CONTAINING PROTEIN"/>
    <property type="match status" value="1"/>
</dbReference>
<evidence type="ECO:0000259" key="1">
    <source>
        <dbReference type="Pfam" id="PF01261"/>
    </source>
</evidence>
<dbReference type="InterPro" id="IPR013022">
    <property type="entry name" value="Xyl_isomerase-like_TIM-brl"/>
</dbReference>
<dbReference type="PANTHER" id="PTHR12110">
    <property type="entry name" value="HYDROXYPYRUVATE ISOMERASE"/>
    <property type="match status" value="1"/>
</dbReference>
<feature type="non-terminal residue" evidence="2">
    <location>
        <position position="319"/>
    </location>
</feature>
<dbReference type="SUPFAM" id="SSF51658">
    <property type="entry name" value="Xylose isomerase-like"/>
    <property type="match status" value="1"/>
</dbReference>
<dbReference type="Proteomes" id="UP000032564">
    <property type="component" value="Unassembled WGS sequence"/>
</dbReference>
<dbReference type="EMBL" id="JWIT01000051">
    <property type="protein sequence ID" value="KJF70049.1"/>
    <property type="molecule type" value="Genomic_DNA"/>
</dbReference>
<reference evidence="2 3" key="1">
    <citation type="submission" date="2014-12" db="EMBL/GenBank/DDBJ databases">
        <authorList>
            <person name="Kuzmanovic N."/>
            <person name="Pulawska J."/>
            <person name="Obradovic A."/>
        </authorList>
    </citation>
    <scope>NUCLEOTIDE SEQUENCE [LARGE SCALE GENOMIC DNA]</scope>
    <source>
        <strain evidence="2 3">KFB 330</strain>
    </source>
</reference>
<dbReference type="InterPro" id="IPR050312">
    <property type="entry name" value="IolE/XylAMocC-like"/>
</dbReference>
<keyword evidence="3" id="KW-1185">Reference proteome</keyword>
<name>A0ABR5CZ00_9HYPH</name>
<dbReference type="Pfam" id="PF01261">
    <property type="entry name" value="AP_endonuc_2"/>
    <property type="match status" value="1"/>
</dbReference>
<accession>A0ABR5CZ00</accession>
<comment type="caution">
    <text evidence="2">The sequence shown here is derived from an EMBL/GenBank/DDBJ whole genome shotgun (WGS) entry which is preliminary data.</text>
</comment>
<organism evidence="2 3">
    <name type="scientific">Agrobacterium arsenijevicii</name>
    <dbReference type="NCBI Taxonomy" id="1585697"/>
    <lineage>
        <taxon>Bacteria</taxon>
        <taxon>Pseudomonadati</taxon>
        <taxon>Pseudomonadota</taxon>
        <taxon>Alphaproteobacteria</taxon>
        <taxon>Hyphomicrobiales</taxon>
        <taxon>Rhizobiaceae</taxon>
        <taxon>Rhizobium/Agrobacterium group</taxon>
        <taxon>Agrobacterium</taxon>
    </lineage>
</organism>
<protein>
    <submittedName>
        <fullName evidence="2">3-keto-5-aminohexanoate cleavage protein</fullName>
    </submittedName>
</protein>
<gene>
    <name evidence="2" type="ORF">RP75_28615</name>
</gene>
<evidence type="ECO:0000313" key="3">
    <source>
        <dbReference type="Proteomes" id="UP000032564"/>
    </source>
</evidence>
<feature type="domain" description="Xylose isomerase-like TIM barrel" evidence="1">
    <location>
        <begin position="18"/>
        <end position="261"/>
    </location>
</feature>
<proteinExistence type="predicted"/>